<dbReference type="Proteomes" id="UP000559282">
    <property type="component" value="Unassembled WGS sequence"/>
</dbReference>
<dbReference type="PANTHER" id="PTHR35902">
    <property type="entry name" value="S-LAYER DOMAIN-LIKE PROTEIN-RELATED"/>
    <property type="match status" value="1"/>
</dbReference>
<name>A0A7K4M7E1_9ARCH</name>
<keyword evidence="1" id="KW-1133">Transmembrane helix</keyword>
<evidence type="ECO:0000313" key="3">
    <source>
        <dbReference type="EMBL" id="NWK06830.1"/>
    </source>
</evidence>
<feature type="transmembrane region" description="Helical" evidence="1">
    <location>
        <begin position="406"/>
        <end position="423"/>
    </location>
</feature>
<keyword evidence="1" id="KW-0812">Transmembrane</keyword>
<keyword evidence="1" id="KW-0472">Membrane</keyword>
<proteinExistence type="predicted"/>
<comment type="caution">
    <text evidence="2">The sequence shown here is derived from an EMBL/GenBank/DDBJ whole genome shotgun (WGS) entry which is preliminary data.</text>
</comment>
<gene>
    <name evidence="3" type="ORF">HX847_00110</name>
    <name evidence="2" type="ORF">HX860_02735</name>
</gene>
<accession>A0A7K4M7E1</accession>
<protein>
    <submittedName>
        <fullName evidence="2">Uncharacterized protein</fullName>
    </submittedName>
</protein>
<dbReference type="AlphaFoldDB" id="A0A7K4M7E1"/>
<organism evidence="2 5">
    <name type="scientific">Marine Group I thaumarchaeote</name>
    <dbReference type="NCBI Taxonomy" id="2511932"/>
    <lineage>
        <taxon>Archaea</taxon>
        <taxon>Nitrososphaerota</taxon>
        <taxon>Marine Group I</taxon>
    </lineage>
</organism>
<evidence type="ECO:0000313" key="5">
    <source>
        <dbReference type="Proteomes" id="UP000587702"/>
    </source>
</evidence>
<evidence type="ECO:0000313" key="2">
    <source>
        <dbReference type="EMBL" id="NWJ19973.1"/>
    </source>
</evidence>
<dbReference type="Proteomes" id="UP000587702">
    <property type="component" value="Unassembled WGS sequence"/>
</dbReference>
<dbReference type="PANTHER" id="PTHR35902:SF3">
    <property type="entry name" value="NPCBM-ASSOCIATED, NEW3 DOMAIN OF ALPHA-GALACTOSIDASE"/>
    <property type="match status" value="1"/>
</dbReference>
<dbReference type="EMBL" id="JACATI010000002">
    <property type="protein sequence ID" value="NWJ19973.1"/>
    <property type="molecule type" value="Genomic_DNA"/>
</dbReference>
<reference evidence="2" key="2">
    <citation type="submission" date="2020-06" db="EMBL/GenBank/DDBJ databases">
        <authorList>
            <person name="Wang Y."/>
        </authorList>
    </citation>
    <scope>NUCLEOTIDE SEQUENCE</scope>
    <source>
        <strain evidence="2">L14</strain>
        <strain evidence="3">T1C4</strain>
    </source>
</reference>
<evidence type="ECO:0000313" key="4">
    <source>
        <dbReference type="Proteomes" id="UP000559282"/>
    </source>
</evidence>
<sequence>MNLKLLLSLFIIGLVPFVFDNSFAQITSGGFGNSPFERNFGDVKFLDAYFGIIDEKFEIDSGNKNVPFTVVMANVGTQDITGIRGQLSLPFGFSSSDGPGSLIDADANSNSIAGENFYLTFFVDIDNTVRIQQYSGTIKIDYSRLRESGVRTAFEDFNFKVTGQSVINVRALNPFLTSLQQNHIIIEISNDGTAPISSVDIGLKNTQSERAATSQSVTNIENVVVLNTDWEIGGIEPKSKKFIELDVYVPASLKGETLRAPIEITYFNAHGDKKTISRIADFFVKGFIDLFIYNVDVIELSGTQMLIGEIINEGNEDGLFGFVTVESRGNSNIKSSTQFIDEIETDAPVPFNIQIEFDGEPRYGEHDITVTVRYKDSIRDEIFLTHDATIFVKEPSNSDEGSLDQTMIIIPIILAIGAGIYIMRRRKKVIIEQS</sequence>
<reference evidence="4 5" key="1">
    <citation type="journal article" date="2019" name="Environ. Microbiol.">
        <title>Genomics insights into ecotype formation of ammonia-oxidizing archaea in the deep ocean.</title>
        <authorList>
            <person name="Wang Y."/>
            <person name="Huang J.M."/>
            <person name="Cui G.J."/>
            <person name="Nunoura T."/>
            <person name="Takaki Y."/>
            <person name="Li W.L."/>
            <person name="Li J."/>
            <person name="Gao Z.M."/>
            <person name="Takai K."/>
            <person name="Zhang A.Q."/>
            <person name="Stepanauskas R."/>
        </authorList>
    </citation>
    <scope>NUCLEOTIDE SEQUENCE [LARGE SCALE GENOMIC DNA]</scope>
    <source>
        <strain evidence="2 5">L14</strain>
        <strain evidence="3 4">T1C4</strain>
    </source>
</reference>
<dbReference type="EMBL" id="JACATF010000001">
    <property type="protein sequence ID" value="NWK06830.1"/>
    <property type="molecule type" value="Genomic_DNA"/>
</dbReference>
<evidence type="ECO:0000256" key="1">
    <source>
        <dbReference type="SAM" id="Phobius"/>
    </source>
</evidence>